<sequence length="163" mass="18550">EAIGYIAREAGLVIQPLDINITGARDFAYGQYRNGSWTGALAELEAGLFDVACLFYQRNEDRSRVFHFTPTFQRTQFVLFSRLKTEPMPPTLQSPYEVWLAALAAILVQSLALFILGHFNRTSSENRSILWDRRWETFTTIEQAVQLIANGDHTFVITPDGVY</sequence>
<keyword evidence="1" id="KW-1133">Transmembrane helix</keyword>
<dbReference type="Gene3D" id="3.40.190.10">
    <property type="entry name" value="Periplasmic binding protein-like II"/>
    <property type="match status" value="1"/>
</dbReference>
<keyword evidence="1" id="KW-0812">Transmembrane</keyword>
<name>A0AAN5DEQ5_9BILA</name>
<dbReference type="PANTHER" id="PTHR22714:SF7">
    <property type="entry name" value="SOLUTE-BINDING PROTEIN FAMILY 3_N-TERMINAL DOMAIN-CONTAINING PROTEIN"/>
    <property type="match status" value="1"/>
</dbReference>
<evidence type="ECO:0000313" key="2">
    <source>
        <dbReference type="EMBL" id="GMR62178.1"/>
    </source>
</evidence>
<dbReference type="PANTHER" id="PTHR22714">
    <property type="entry name" value="PROTEIN CBG02446-RELATED"/>
    <property type="match status" value="1"/>
</dbReference>
<dbReference type="AlphaFoldDB" id="A0AAN5DEQ5"/>
<protein>
    <recommendedName>
        <fullName evidence="4">Ionotropic glutamate receptor L-glutamate and glycine-binding domain-containing protein</fullName>
    </recommendedName>
</protein>
<keyword evidence="3" id="KW-1185">Reference proteome</keyword>
<feature type="non-terminal residue" evidence="2">
    <location>
        <position position="1"/>
    </location>
</feature>
<comment type="caution">
    <text evidence="2">The sequence shown here is derived from an EMBL/GenBank/DDBJ whole genome shotgun (WGS) entry which is preliminary data.</text>
</comment>
<accession>A0AAN5DEQ5</accession>
<feature type="transmembrane region" description="Helical" evidence="1">
    <location>
        <begin position="98"/>
        <end position="119"/>
    </location>
</feature>
<evidence type="ECO:0000256" key="1">
    <source>
        <dbReference type="SAM" id="Phobius"/>
    </source>
</evidence>
<feature type="non-terminal residue" evidence="2">
    <location>
        <position position="163"/>
    </location>
</feature>
<organism evidence="2 3">
    <name type="scientific">Pristionchus mayeri</name>
    <dbReference type="NCBI Taxonomy" id="1317129"/>
    <lineage>
        <taxon>Eukaryota</taxon>
        <taxon>Metazoa</taxon>
        <taxon>Ecdysozoa</taxon>
        <taxon>Nematoda</taxon>
        <taxon>Chromadorea</taxon>
        <taxon>Rhabditida</taxon>
        <taxon>Rhabditina</taxon>
        <taxon>Diplogasteromorpha</taxon>
        <taxon>Diplogasteroidea</taxon>
        <taxon>Neodiplogasteridae</taxon>
        <taxon>Pristionchus</taxon>
    </lineage>
</organism>
<keyword evidence="1" id="KW-0472">Membrane</keyword>
<evidence type="ECO:0000313" key="3">
    <source>
        <dbReference type="Proteomes" id="UP001328107"/>
    </source>
</evidence>
<dbReference type="InterPro" id="IPR040128">
    <property type="entry name" value="T25E4.2-like"/>
</dbReference>
<gene>
    <name evidence="2" type="ORF">PMAYCL1PPCAC_32373</name>
</gene>
<dbReference type="SUPFAM" id="SSF53850">
    <property type="entry name" value="Periplasmic binding protein-like II"/>
    <property type="match status" value="1"/>
</dbReference>
<reference evidence="3" key="1">
    <citation type="submission" date="2022-10" db="EMBL/GenBank/DDBJ databases">
        <title>Genome assembly of Pristionchus species.</title>
        <authorList>
            <person name="Yoshida K."/>
            <person name="Sommer R.J."/>
        </authorList>
    </citation>
    <scope>NUCLEOTIDE SEQUENCE [LARGE SCALE GENOMIC DNA]</scope>
    <source>
        <strain evidence="3">RS5460</strain>
    </source>
</reference>
<dbReference type="EMBL" id="BTRK01000006">
    <property type="protein sequence ID" value="GMR62178.1"/>
    <property type="molecule type" value="Genomic_DNA"/>
</dbReference>
<evidence type="ECO:0008006" key="4">
    <source>
        <dbReference type="Google" id="ProtNLM"/>
    </source>
</evidence>
<proteinExistence type="predicted"/>
<dbReference type="Proteomes" id="UP001328107">
    <property type="component" value="Unassembled WGS sequence"/>
</dbReference>